<dbReference type="SUPFAM" id="SSF48498">
    <property type="entry name" value="Tetracyclin repressor-like, C-terminal domain"/>
    <property type="match status" value="1"/>
</dbReference>
<dbReference type="PANTHER" id="PTHR47506">
    <property type="entry name" value="TRANSCRIPTIONAL REGULATORY PROTEIN"/>
    <property type="match status" value="1"/>
</dbReference>
<proteinExistence type="predicted"/>
<dbReference type="SUPFAM" id="SSF46689">
    <property type="entry name" value="Homeodomain-like"/>
    <property type="match status" value="1"/>
</dbReference>
<dbReference type="InterPro" id="IPR011075">
    <property type="entry name" value="TetR_C"/>
</dbReference>
<feature type="DNA-binding region" description="H-T-H motif" evidence="4">
    <location>
        <begin position="28"/>
        <end position="47"/>
    </location>
</feature>
<reference evidence="7" key="1">
    <citation type="journal article" date="2019" name="Int. J. Syst. Evol. Microbiol.">
        <title>The Global Catalogue of Microorganisms (GCM) 10K type strain sequencing project: providing services to taxonomists for standard genome sequencing and annotation.</title>
        <authorList>
            <consortium name="The Broad Institute Genomics Platform"/>
            <consortium name="The Broad Institute Genome Sequencing Center for Infectious Disease"/>
            <person name="Wu L."/>
            <person name="Ma J."/>
        </authorList>
    </citation>
    <scope>NUCLEOTIDE SEQUENCE [LARGE SCALE GENOMIC DNA]</scope>
    <source>
        <strain evidence="7">CGMCC 1.14993</strain>
    </source>
</reference>
<dbReference type="EMBL" id="BMHB01000001">
    <property type="protein sequence ID" value="GGI12661.1"/>
    <property type="molecule type" value="Genomic_DNA"/>
</dbReference>
<keyword evidence="2 4" id="KW-0238">DNA-binding</keyword>
<evidence type="ECO:0000256" key="1">
    <source>
        <dbReference type="ARBA" id="ARBA00023015"/>
    </source>
</evidence>
<dbReference type="Gene3D" id="1.10.357.10">
    <property type="entry name" value="Tetracycline Repressor, domain 2"/>
    <property type="match status" value="1"/>
</dbReference>
<sequence length="203" mass="22826">MRKGERTKQMIIEKASGLLNTQGYMCTPITSIMEKTGMEKGGIYNHFKSKAELSLDAFSYAINTMSMTFQKAIENQNTTVEKLNAILDVFLFLVEGKPIPGGCPILNAAIESDDAHPDLREATVMAMNDLYSMILRIFRDGIKKVEIIPTIDSETFTTIFISTIEGSLMMTKLYDDTIYINRSIGFLRDYLTTLETTNNNMSN</sequence>
<evidence type="ECO:0000259" key="5">
    <source>
        <dbReference type="PROSITE" id="PS50977"/>
    </source>
</evidence>
<dbReference type="RefSeq" id="WP_087997777.1">
    <property type="nucleotide sequence ID" value="NZ_BMHB01000001.1"/>
</dbReference>
<keyword evidence="1" id="KW-0805">Transcription regulation</keyword>
<dbReference type="OrthoDB" id="9814200at2"/>
<feature type="domain" description="HTH tetR-type" evidence="5">
    <location>
        <begin position="5"/>
        <end position="65"/>
    </location>
</feature>
<evidence type="ECO:0000313" key="6">
    <source>
        <dbReference type="EMBL" id="GGI12661.1"/>
    </source>
</evidence>
<dbReference type="PANTHER" id="PTHR47506:SF3">
    <property type="entry name" value="HTH-TYPE TRANSCRIPTIONAL REGULATOR LMRA"/>
    <property type="match status" value="1"/>
</dbReference>
<protein>
    <submittedName>
        <fullName evidence="6">TetR family transcriptional regulator</fullName>
    </submittedName>
</protein>
<name>A0A8J3EXV3_9BACI</name>
<dbReference type="Pfam" id="PF16925">
    <property type="entry name" value="TetR_C_13"/>
    <property type="match status" value="1"/>
</dbReference>
<dbReference type="InterPro" id="IPR036271">
    <property type="entry name" value="Tet_transcr_reg_TetR-rel_C_sf"/>
</dbReference>
<evidence type="ECO:0000256" key="3">
    <source>
        <dbReference type="ARBA" id="ARBA00023163"/>
    </source>
</evidence>
<evidence type="ECO:0000256" key="4">
    <source>
        <dbReference type="PROSITE-ProRule" id="PRU00335"/>
    </source>
</evidence>
<dbReference type="AlphaFoldDB" id="A0A8J3EXV3"/>
<dbReference type="InterPro" id="IPR009057">
    <property type="entry name" value="Homeodomain-like_sf"/>
</dbReference>
<dbReference type="GO" id="GO:0003677">
    <property type="term" value="F:DNA binding"/>
    <property type="evidence" value="ECO:0007669"/>
    <property type="project" value="UniProtKB-UniRule"/>
</dbReference>
<keyword evidence="7" id="KW-1185">Reference proteome</keyword>
<dbReference type="Pfam" id="PF00440">
    <property type="entry name" value="TetR_N"/>
    <property type="match status" value="1"/>
</dbReference>
<dbReference type="Proteomes" id="UP000626244">
    <property type="component" value="Unassembled WGS sequence"/>
</dbReference>
<dbReference type="InterPro" id="IPR001647">
    <property type="entry name" value="HTH_TetR"/>
</dbReference>
<evidence type="ECO:0000313" key="7">
    <source>
        <dbReference type="Proteomes" id="UP000626244"/>
    </source>
</evidence>
<accession>A0A8J3EXV3</accession>
<gene>
    <name evidence="6" type="ORF">GCM10007380_14030</name>
</gene>
<organism evidence="6 7">
    <name type="scientific">Gottfriedia solisilvae</name>
    <dbReference type="NCBI Taxonomy" id="1516104"/>
    <lineage>
        <taxon>Bacteria</taxon>
        <taxon>Bacillati</taxon>
        <taxon>Bacillota</taxon>
        <taxon>Bacilli</taxon>
        <taxon>Bacillales</taxon>
        <taxon>Bacillaceae</taxon>
        <taxon>Gottfriedia</taxon>
    </lineage>
</organism>
<evidence type="ECO:0000256" key="2">
    <source>
        <dbReference type="ARBA" id="ARBA00023125"/>
    </source>
</evidence>
<keyword evidence="3" id="KW-0804">Transcription</keyword>
<dbReference type="PRINTS" id="PR00455">
    <property type="entry name" value="HTHTETR"/>
</dbReference>
<comment type="caution">
    <text evidence="6">The sequence shown here is derived from an EMBL/GenBank/DDBJ whole genome shotgun (WGS) entry which is preliminary data.</text>
</comment>
<dbReference type="PROSITE" id="PS50977">
    <property type="entry name" value="HTH_TETR_2"/>
    <property type="match status" value="1"/>
</dbReference>